<dbReference type="AlphaFoldDB" id="A0A4Q9MF05"/>
<feature type="binding site" evidence="5">
    <location>
        <begin position="357"/>
        <end position="363"/>
    </location>
    <ligand>
        <name>GTP</name>
        <dbReference type="ChEBI" id="CHEBI:37565"/>
    </ligand>
</feature>
<evidence type="ECO:0000256" key="4">
    <source>
        <dbReference type="ARBA" id="ARBA00023224"/>
    </source>
</evidence>
<dbReference type="InterPro" id="IPR027417">
    <property type="entry name" value="P-loop_NTPase"/>
</dbReference>
<feature type="region of interest" description="Disordered" evidence="7">
    <location>
        <begin position="12"/>
        <end position="38"/>
    </location>
</feature>
<evidence type="ECO:0000256" key="1">
    <source>
        <dbReference type="ARBA" id="ARBA00022723"/>
    </source>
</evidence>
<dbReference type="Gene3D" id="3.40.50.300">
    <property type="entry name" value="P-loop containing nucleotide triphosphate hydrolases"/>
    <property type="match status" value="2"/>
</dbReference>
<keyword evidence="4" id="KW-0807">Transducer</keyword>
<feature type="binding site" evidence="5">
    <location>
        <begin position="455"/>
        <end position="458"/>
    </location>
    <ligand>
        <name>GTP</name>
        <dbReference type="ChEBI" id="CHEBI:37565"/>
    </ligand>
</feature>
<dbReference type="SUPFAM" id="SSF52540">
    <property type="entry name" value="P-loop containing nucleoside triphosphate hydrolases"/>
    <property type="match status" value="1"/>
</dbReference>
<feature type="region of interest" description="Disordered" evidence="7">
    <location>
        <begin position="184"/>
        <end position="216"/>
    </location>
</feature>
<dbReference type="PANTHER" id="PTHR10218">
    <property type="entry name" value="GTP-BINDING PROTEIN ALPHA SUBUNIT"/>
    <property type="match status" value="1"/>
</dbReference>
<reference evidence="8" key="1">
    <citation type="submission" date="2019-01" db="EMBL/GenBank/DDBJ databases">
        <title>Draft genome sequences of three monokaryotic isolates of the white-rot basidiomycete fungus Dichomitus squalens.</title>
        <authorList>
            <consortium name="DOE Joint Genome Institute"/>
            <person name="Lopez S.C."/>
            <person name="Andreopoulos B."/>
            <person name="Pangilinan J."/>
            <person name="Lipzen A."/>
            <person name="Riley R."/>
            <person name="Ahrendt S."/>
            <person name="Ng V."/>
            <person name="Barry K."/>
            <person name="Daum C."/>
            <person name="Grigoriev I.V."/>
            <person name="Hilden K.S."/>
            <person name="Makela M.R."/>
            <person name="de Vries R.P."/>
        </authorList>
    </citation>
    <scope>NUCLEOTIDE SEQUENCE [LARGE SCALE GENOMIC DNA]</scope>
    <source>
        <strain evidence="8">OM18370.1</strain>
    </source>
</reference>
<feature type="region of interest" description="Disordered" evidence="7">
    <location>
        <begin position="63"/>
        <end position="88"/>
    </location>
</feature>
<keyword evidence="1 6" id="KW-0479">Metal-binding</keyword>
<gene>
    <name evidence="8" type="ORF">BD311DRAFT_791050</name>
</gene>
<dbReference type="EMBL" id="ML143481">
    <property type="protein sequence ID" value="TBU24381.1"/>
    <property type="molecule type" value="Genomic_DNA"/>
</dbReference>
<evidence type="ECO:0000256" key="7">
    <source>
        <dbReference type="SAM" id="MobiDB-lite"/>
    </source>
</evidence>
<dbReference type="GO" id="GO:0007188">
    <property type="term" value="P:adenylate cyclase-modulating G protein-coupled receptor signaling pathway"/>
    <property type="evidence" value="ECO:0007669"/>
    <property type="project" value="TreeGrafter"/>
</dbReference>
<dbReference type="Gene3D" id="1.10.400.10">
    <property type="entry name" value="GI Alpha 1, domain 2-like"/>
    <property type="match status" value="2"/>
</dbReference>
<proteinExistence type="predicted"/>
<dbReference type="InterPro" id="IPR011025">
    <property type="entry name" value="GproteinA_insert"/>
</dbReference>
<name>A0A4Q9MF05_9APHY</name>
<dbReference type="GO" id="GO:0005525">
    <property type="term" value="F:GTP binding"/>
    <property type="evidence" value="ECO:0007669"/>
    <property type="project" value="UniProtKB-KW"/>
</dbReference>
<dbReference type="GO" id="GO:0031683">
    <property type="term" value="F:G-protein beta/gamma-subunit complex binding"/>
    <property type="evidence" value="ECO:0007669"/>
    <property type="project" value="InterPro"/>
</dbReference>
<dbReference type="GO" id="GO:0046872">
    <property type="term" value="F:metal ion binding"/>
    <property type="evidence" value="ECO:0007669"/>
    <property type="project" value="UniProtKB-KW"/>
</dbReference>
<dbReference type="PANTHER" id="PTHR10218:SF360">
    <property type="entry name" value="GUANINE NUCLEOTIDE-BINDING PROTEIN SUBUNIT ALPHA HOMOLOG"/>
    <property type="match status" value="1"/>
</dbReference>
<dbReference type="PRINTS" id="PR00318">
    <property type="entry name" value="GPROTEINA"/>
</dbReference>
<dbReference type="FunFam" id="3.40.50.300:FF:000692">
    <property type="entry name" value="Guanine nucleotide-binding protein subunit alpha"/>
    <property type="match status" value="1"/>
</dbReference>
<dbReference type="SUPFAM" id="SSF47895">
    <property type="entry name" value="Transducin (alpha subunit), insertion domain"/>
    <property type="match status" value="1"/>
</dbReference>
<feature type="compositionally biased region" description="Gly residues" evidence="7">
    <location>
        <begin position="197"/>
        <end position="208"/>
    </location>
</feature>
<protein>
    <submittedName>
        <fullName evidence="8">G-alpha-domain-containing protein</fullName>
    </submittedName>
</protein>
<sequence>MKCAPWDARYTLSSAPSSLPSSFRPLSPSLRPSPRSLSPGGPLFFPAIPLPPVERDRSRLPPAFCSTDSSNSTTTTMRQRRSPAEEEEALRISNAIDEELRREREAMRRRKAKDVKVMLLGQAESGKSTLQKQFQLYYSSSTLDRERASWRPIVYFNILKAIRMILEELDWEYGLGASGSGDPLSVSPGLLPSTSGTGTGTGSGGSGSGSSTHSRAANPAWFPELGLLRNKLLPLVASEDALASELSGGVHVAGGKTGVYVRSGWQALTSANRSWPLAENFTQAGGGGKQAQWAVTNIVAKTLAASMDEVEMLWWHPGVQSLLKGNKLKLEEYAAFFLANIRRIAQADYMPSNEDILHVRLQTIGVTEHAFDINLGGTNYNWLLYDVGGARGQRHAWVPFFDDATAIIFLAPISAFDQYLEEDPKTNRIDDSLQLFTTICSNKLLSNAALVLMLNKTDLLRQKLESGIKVRKYISSYGDRPNEFEEVSEYFRAHFIQVHKRKDVSHRPLYLHFTSMLDIKATQSIIINVGEAIMRSHLTKIGLA</sequence>
<evidence type="ECO:0000256" key="5">
    <source>
        <dbReference type="PIRSR" id="PIRSR601019-1"/>
    </source>
</evidence>
<evidence type="ECO:0000256" key="2">
    <source>
        <dbReference type="ARBA" id="ARBA00022741"/>
    </source>
</evidence>
<organism evidence="8">
    <name type="scientific">Dichomitus squalens</name>
    <dbReference type="NCBI Taxonomy" id="114155"/>
    <lineage>
        <taxon>Eukaryota</taxon>
        <taxon>Fungi</taxon>
        <taxon>Dikarya</taxon>
        <taxon>Basidiomycota</taxon>
        <taxon>Agaricomycotina</taxon>
        <taxon>Agaricomycetes</taxon>
        <taxon>Polyporales</taxon>
        <taxon>Polyporaceae</taxon>
        <taxon>Dichomitus</taxon>
    </lineage>
</organism>
<evidence type="ECO:0000256" key="6">
    <source>
        <dbReference type="PIRSR" id="PIRSR601019-2"/>
    </source>
</evidence>
<dbReference type="GO" id="GO:0003924">
    <property type="term" value="F:GTPase activity"/>
    <property type="evidence" value="ECO:0007669"/>
    <property type="project" value="InterPro"/>
</dbReference>
<keyword evidence="3 5" id="KW-0342">GTP-binding</keyword>
<feature type="compositionally biased region" description="Low complexity" evidence="7">
    <location>
        <begin position="66"/>
        <end position="76"/>
    </location>
</feature>
<dbReference type="SMART" id="SM00275">
    <property type="entry name" value="G_alpha"/>
    <property type="match status" value="1"/>
</dbReference>
<feature type="binding site" evidence="6">
    <location>
        <position position="363"/>
    </location>
    <ligand>
        <name>Mg(2+)</name>
        <dbReference type="ChEBI" id="CHEBI:18420"/>
    </ligand>
</feature>
<dbReference type="Proteomes" id="UP000292957">
    <property type="component" value="Unassembled WGS sequence"/>
</dbReference>
<keyword evidence="2 5" id="KW-0547">Nucleotide-binding</keyword>
<dbReference type="GO" id="GO:0005834">
    <property type="term" value="C:heterotrimeric G-protein complex"/>
    <property type="evidence" value="ECO:0007669"/>
    <property type="project" value="TreeGrafter"/>
</dbReference>
<dbReference type="Pfam" id="PF00503">
    <property type="entry name" value="G-alpha"/>
    <property type="match status" value="1"/>
</dbReference>
<dbReference type="OrthoDB" id="5817230at2759"/>
<accession>A0A4Q9MF05</accession>
<evidence type="ECO:0000313" key="8">
    <source>
        <dbReference type="EMBL" id="TBU24381.1"/>
    </source>
</evidence>
<keyword evidence="6" id="KW-0460">Magnesium</keyword>
<dbReference type="PROSITE" id="PS51882">
    <property type="entry name" value="G_ALPHA"/>
    <property type="match status" value="1"/>
</dbReference>
<dbReference type="GO" id="GO:0005737">
    <property type="term" value="C:cytoplasm"/>
    <property type="evidence" value="ECO:0007669"/>
    <property type="project" value="TreeGrafter"/>
</dbReference>
<evidence type="ECO:0000256" key="3">
    <source>
        <dbReference type="ARBA" id="ARBA00023134"/>
    </source>
</evidence>
<dbReference type="InterPro" id="IPR001019">
    <property type="entry name" value="Gprotein_alpha_su"/>
</dbReference>
<dbReference type="GO" id="GO:0001664">
    <property type="term" value="F:G protein-coupled receptor binding"/>
    <property type="evidence" value="ECO:0007669"/>
    <property type="project" value="TreeGrafter"/>
</dbReference>